<dbReference type="SUPFAM" id="SSF56059">
    <property type="entry name" value="Glutathione synthetase ATP-binding domain-like"/>
    <property type="match status" value="1"/>
</dbReference>
<dbReference type="Proteomes" id="UP000712673">
    <property type="component" value="Unassembled WGS sequence"/>
</dbReference>
<evidence type="ECO:0000313" key="2">
    <source>
        <dbReference type="Proteomes" id="UP000712673"/>
    </source>
</evidence>
<protein>
    <recommendedName>
        <fullName evidence="3">Glutathionylspermidine synthase pre-ATP-grasp-like domain-containing protein</fullName>
    </recommendedName>
</protein>
<proteinExistence type="predicted"/>
<sequence length="418" mass="46923">MEHDTLPTYTTFASTLYNTGIVDDAWLDGRPRFRLQGVILLPAQARALRRAAERVGAVYQELIALVWDHPDWLDTYFHLTPYQKLMWFAAQGRWHGIARADLFLCTDGRVQCCELNSDTPSGEAEAVLLNRLLLPYHQAVSDPNRRFPAAFWHMLLASHGGRQPGTVGIVYPTELTEDLSMIALYRTWLAAHGCQVVLGSPYNLHACAEGVGMFGRPLDLLIRHYKTDWWGERQVVWHDATPYPDAEPLAAQLELLLATDYAGRLTIVNPFGAVLSQNKLTLALMWEARQLFSGLAQRWIQRYIPKTYRMTQVSQAELLAHQQDWVLKSAYGCEGEETVCGPFVSASTWHEAVTKALPHLWVCQRFFHSAAEPQGALCNYGVYLVGGKSVGFFTRLTAAATDTTAATAPTFIATRKRL</sequence>
<dbReference type="AlphaFoldDB" id="A0A937W513"/>
<accession>A0A937W513</accession>
<name>A0A937W513_UNCTE</name>
<reference evidence="1" key="1">
    <citation type="submission" date="2019-03" db="EMBL/GenBank/DDBJ databases">
        <title>Lake Tanganyika Metagenome-Assembled Genomes (MAGs).</title>
        <authorList>
            <person name="Tran P."/>
        </authorList>
    </citation>
    <scope>NUCLEOTIDE SEQUENCE</scope>
    <source>
        <strain evidence="1">K_DeepCast_65m_m2_066</strain>
    </source>
</reference>
<evidence type="ECO:0000313" key="1">
    <source>
        <dbReference type="EMBL" id="MBM3227118.1"/>
    </source>
</evidence>
<evidence type="ECO:0008006" key="3">
    <source>
        <dbReference type="Google" id="ProtNLM"/>
    </source>
</evidence>
<organism evidence="1 2">
    <name type="scientific">Tectimicrobiota bacterium</name>
    <dbReference type="NCBI Taxonomy" id="2528274"/>
    <lineage>
        <taxon>Bacteria</taxon>
        <taxon>Pseudomonadati</taxon>
        <taxon>Nitrospinota/Tectimicrobiota group</taxon>
        <taxon>Candidatus Tectimicrobiota</taxon>
    </lineage>
</organism>
<gene>
    <name evidence="1" type="ORF">FJZ47_25405</name>
</gene>
<dbReference type="EMBL" id="VGLS01001203">
    <property type="protein sequence ID" value="MBM3227118.1"/>
    <property type="molecule type" value="Genomic_DNA"/>
</dbReference>
<comment type="caution">
    <text evidence="1">The sequence shown here is derived from an EMBL/GenBank/DDBJ whole genome shotgun (WGS) entry which is preliminary data.</text>
</comment>